<dbReference type="PROSITE" id="PS50931">
    <property type="entry name" value="HTH_LYSR"/>
    <property type="match status" value="1"/>
</dbReference>
<comment type="similarity">
    <text evidence="1">Belongs to the LysR transcriptional regulatory family.</text>
</comment>
<evidence type="ECO:0000256" key="1">
    <source>
        <dbReference type="ARBA" id="ARBA00009437"/>
    </source>
</evidence>
<evidence type="ECO:0000313" key="6">
    <source>
        <dbReference type="EMBL" id="GHD56819.1"/>
    </source>
</evidence>
<evidence type="ECO:0000256" key="2">
    <source>
        <dbReference type="ARBA" id="ARBA00023015"/>
    </source>
</evidence>
<dbReference type="PANTHER" id="PTHR30419">
    <property type="entry name" value="HTH-TYPE TRANSCRIPTIONAL REGULATOR YBHD"/>
    <property type="match status" value="1"/>
</dbReference>
<dbReference type="GO" id="GO:0003700">
    <property type="term" value="F:DNA-binding transcription factor activity"/>
    <property type="evidence" value="ECO:0007669"/>
    <property type="project" value="InterPro"/>
</dbReference>
<dbReference type="PRINTS" id="PR00039">
    <property type="entry name" value="HTHLYSR"/>
</dbReference>
<organism evidence="6 7">
    <name type="scientific">Thalassobaculum fulvum</name>
    <dbReference type="NCBI Taxonomy" id="1633335"/>
    <lineage>
        <taxon>Bacteria</taxon>
        <taxon>Pseudomonadati</taxon>
        <taxon>Pseudomonadota</taxon>
        <taxon>Alphaproteobacteria</taxon>
        <taxon>Rhodospirillales</taxon>
        <taxon>Thalassobaculaceae</taxon>
        <taxon>Thalassobaculum</taxon>
    </lineage>
</organism>
<dbReference type="AlphaFoldDB" id="A0A919CS76"/>
<dbReference type="Pfam" id="PF00126">
    <property type="entry name" value="HTH_1"/>
    <property type="match status" value="1"/>
</dbReference>
<sequence length="302" mass="31804">MYCMNLRHLETLLAIAETGSFAAAADRVGVTQSAVSMQMQALEQVLGASLFDRARRPPVLNELGRAILVHARTVVRAAEDLSAAASGAALRGRLRLGIIPTAAIGLVPDALTRLATRAPDLQIRVESGLSTDLARRVGQGVLDAALVTETPRLERGLAVRPVLEEPLLVVAPRSAAGPPARALLRRLPFIRFNRRTGVGRVIDAALRRDRLAVVETMELDSIEAILAMVGRGLGVAVAPAGSLVGPVSATVHALPFGDPPVLRRVGLLERERPAGGEPNPVTSALLDVLRASVVPPARAVVD</sequence>
<gene>
    <name evidence="6" type="ORF">GCM10017083_37380</name>
</gene>
<dbReference type="InterPro" id="IPR050950">
    <property type="entry name" value="HTH-type_LysR_regulators"/>
</dbReference>
<keyword evidence="2" id="KW-0805">Transcription regulation</keyword>
<reference evidence="6" key="1">
    <citation type="journal article" date="2014" name="Int. J. Syst. Evol. Microbiol.">
        <title>Complete genome sequence of Corynebacterium casei LMG S-19264T (=DSM 44701T), isolated from a smear-ripened cheese.</title>
        <authorList>
            <consortium name="US DOE Joint Genome Institute (JGI-PGF)"/>
            <person name="Walter F."/>
            <person name="Albersmeier A."/>
            <person name="Kalinowski J."/>
            <person name="Ruckert C."/>
        </authorList>
    </citation>
    <scope>NUCLEOTIDE SEQUENCE</scope>
    <source>
        <strain evidence="6">KCTC 42651</strain>
    </source>
</reference>
<dbReference type="Pfam" id="PF03466">
    <property type="entry name" value="LysR_substrate"/>
    <property type="match status" value="1"/>
</dbReference>
<protein>
    <submittedName>
        <fullName evidence="6">LysR family transcriptional regulator</fullName>
    </submittedName>
</protein>
<proteinExistence type="inferred from homology"/>
<dbReference type="SUPFAM" id="SSF53850">
    <property type="entry name" value="Periplasmic binding protein-like II"/>
    <property type="match status" value="1"/>
</dbReference>
<evidence type="ECO:0000259" key="5">
    <source>
        <dbReference type="PROSITE" id="PS50931"/>
    </source>
</evidence>
<evidence type="ECO:0000256" key="3">
    <source>
        <dbReference type="ARBA" id="ARBA00023125"/>
    </source>
</evidence>
<dbReference type="Gene3D" id="1.10.10.10">
    <property type="entry name" value="Winged helix-like DNA-binding domain superfamily/Winged helix DNA-binding domain"/>
    <property type="match status" value="1"/>
</dbReference>
<dbReference type="Gene3D" id="3.40.190.10">
    <property type="entry name" value="Periplasmic binding protein-like II"/>
    <property type="match status" value="2"/>
</dbReference>
<evidence type="ECO:0000256" key="4">
    <source>
        <dbReference type="ARBA" id="ARBA00023163"/>
    </source>
</evidence>
<dbReference type="SUPFAM" id="SSF46785">
    <property type="entry name" value="Winged helix' DNA-binding domain"/>
    <property type="match status" value="1"/>
</dbReference>
<keyword evidence="3" id="KW-0238">DNA-binding</keyword>
<dbReference type="InterPro" id="IPR000847">
    <property type="entry name" value="LysR_HTH_N"/>
</dbReference>
<dbReference type="InterPro" id="IPR036390">
    <property type="entry name" value="WH_DNA-bd_sf"/>
</dbReference>
<comment type="caution">
    <text evidence="6">The sequence shown here is derived from an EMBL/GenBank/DDBJ whole genome shotgun (WGS) entry which is preliminary data.</text>
</comment>
<dbReference type="Proteomes" id="UP000630353">
    <property type="component" value="Unassembled WGS sequence"/>
</dbReference>
<dbReference type="InterPro" id="IPR036388">
    <property type="entry name" value="WH-like_DNA-bd_sf"/>
</dbReference>
<accession>A0A919CS76</accession>
<keyword evidence="4" id="KW-0804">Transcription</keyword>
<dbReference type="FunFam" id="1.10.10.10:FF:000001">
    <property type="entry name" value="LysR family transcriptional regulator"/>
    <property type="match status" value="1"/>
</dbReference>
<feature type="domain" description="HTH lysR-type" evidence="5">
    <location>
        <begin position="4"/>
        <end position="61"/>
    </location>
</feature>
<dbReference type="GO" id="GO:0005829">
    <property type="term" value="C:cytosol"/>
    <property type="evidence" value="ECO:0007669"/>
    <property type="project" value="TreeGrafter"/>
</dbReference>
<dbReference type="InterPro" id="IPR005119">
    <property type="entry name" value="LysR_subst-bd"/>
</dbReference>
<dbReference type="GO" id="GO:0003677">
    <property type="term" value="F:DNA binding"/>
    <property type="evidence" value="ECO:0007669"/>
    <property type="project" value="UniProtKB-KW"/>
</dbReference>
<keyword evidence="7" id="KW-1185">Reference proteome</keyword>
<dbReference type="EMBL" id="BMZS01000009">
    <property type="protein sequence ID" value="GHD56819.1"/>
    <property type="molecule type" value="Genomic_DNA"/>
</dbReference>
<reference evidence="6" key="2">
    <citation type="submission" date="2020-09" db="EMBL/GenBank/DDBJ databases">
        <authorList>
            <person name="Sun Q."/>
            <person name="Kim S."/>
        </authorList>
    </citation>
    <scope>NUCLEOTIDE SEQUENCE</scope>
    <source>
        <strain evidence="6">KCTC 42651</strain>
    </source>
</reference>
<name>A0A919CS76_9PROT</name>
<evidence type="ECO:0000313" key="7">
    <source>
        <dbReference type="Proteomes" id="UP000630353"/>
    </source>
</evidence>